<evidence type="ECO:0000313" key="3">
    <source>
        <dbReference type="Proteomes" id="UP000326354"/>
    </source>
</evidence>
<keyword evidence="2" id="KW-0328">Glycosyltransferase</keyword>
<keyword evidence="3" id="KW-1185">Reference proteome</keyword>
<accession>A0A5S9IU68</accession>
<dbReference type="GO" id="GO:0016757">
    <property type="term" value="F:glycosyltransferase activity"/>
    <property type="evidence" value="ECO:0007669"/>
    <property type="project" value="UniProtKB-KW"/>
</dbReference>
<proteinExistence type="predicted"/>
<organism evidence="2 3">
    <name type="scientific">Uabimicrobium amorphum</name>
    <dbReference type="NCBI Taxonomy" id="2596890"/>
    <lineage>
        <taxon>Bacteria</taxon>
        <taxon>Pseudomonadati</taxon>
        <taxon>Planctomycetota</taxon>
        <taxon>Candidatus Uabimicrobiia</taxon>
        <taxon>Candidatus Uabimicrobiales</taxon>
        <taxon>Candidatus Uabimicrobiaceae</taxon>
        <taxon>Candidatus Uabimicrobium</taxon>
    </lineage>
</organism>
<dbReference type="AlphaFoldDB" id="A0A5S9IU68"/>
<dbReference type="InterPro" id="IPR000836">
    <property type="entry name" value="PRTase_dom"/>
</dbReference>
<feature type="domain" description="Phosphoribosyltransferase" evidence="1">
    <location>
        <begin position="68"/>
        <end position="260"/>
    </location>
</feature>
<keyword evidence="2" id="KW-0808">Transferase</keyword>
<dbReference type="InterPro" id="IPR029057">
    <property type="entry name" value="PRTase-like"/>
</dbReference>
<dbReference type="SUPFAM" id="SSF53271">
    <property type="entry name" value="PRTase-like"/>
    <property type="match status" value="1"/>
</dbReference>
<protein>
    <submittedName>
        <fullName evidence="2">Uracil phosphoribosyltransferase</fullName>
    </submittedName>
</protein>
<dbReference type="EMBL" id="AP019860">
    <property type="protein sequence ID" value="BBM87706.1"/>
    <property type="molecule type" value="Genomic_DNA"/>
</dbReference>
<dbReference type="Proteomes" id="UP000326354">
    <property type="component" value="Chromosome"/>
</dbReference>
<reference evidence="2 3" key="1">
    <citation type="submission" date="2019-08" db="EMBL/GenBank/DDBJ databases">
        <title>Complete genome sequence of Candidatus Uab amorphum.</title>
        <authorList>
            <person name="Shiratori T."/>
            <person name="Suzuki S."/>
            <person name="Kakizawa Y."/>
            <person name="Ishida K."/>
        </authorList>
    </citation>
    <scope>NUCLEOTIDE SEQUENCE [LARGE SCALE GENOMIC DNA]</scope>
    <source>
        <strain evidence="2 3">SRT547</strain>
    </source>
</reference>
<name>A0A5S9IU68_UABAM</name>
<dbReference type="OrthoDB" id="9781675at2"/>
<sequence length="291" mass="32136">MDCVDCQYQYIKTTSCGCEVEHEYAQLYPENYKNQVHILHSTFALSMLHAFCNEKVAYGQAQSFLPSLYNSLLFAATSTLPVTTQCTATRMHVYEKERGFNSSSTLQNSNAVVVSVLRAGNIPAMIISDTLALSPNVGVYNDYVVAERVTQQDGAISGTAISGCKLSSKEMTQDEQRRILIIPEPMGATASTTDAILSFYQEKYQQQGGLEFFDEIWGLYLIVTPEFITNMAAKWPQTKIFSHRLDRGLSTKEILATKLGSHVQQEKGLTANGYIVPGAGDVGNLLSLKQI</sequence>
<dbReference type="KEGG" id="uam:UABAM_06121"/>
<gene>
    <name evidence="2" type="ORF">UABAM_06121</name>
</gene>
<dbReference type="RefSeq" id="WP_151971711.1">
    <property type="nucleotide sequence ID" value="NZ_AP019860.1"/>
</dbReference>
<evidence type="ECO:0000259" key="1">
    <source>
        <dbReference type="Pfam" id="PF14681"/>
    </source>
</evidence>
<dbReference type="Gene3D" id="3.40.50.2020">
    <property type="match status" value="1"/>
</dbReference>
<evidence type="ECO:0000313" key="2">
    <source>
        <dbReference type="EMBL" id="BBM87706.1"/>
    </source>
</evidence>
<dbReference type="Pfam" id="PF14681">
    <property type="entry name" value="UPRTase"/>
    <property type="match status" value="1"/>
</dbReference>